<dbReference type="SUPFAM" id="SSF51735">
    <property type="entry name" value="NAD(P)-binding Rossmann-fold domains"/>
    <property type="match status" value="1"/>
</dbReference>
<gene>
    <name evidence="1" type="ORF">DI569_11730</name>
</gene>
<evidence type="ECO:0008006" key="3">
    <source>
        <dbReference type="Google" id="ProtNLM"/>
    </source>
</evidence>
<dbReference type="Proteomes" id="UP000248597">
    <property type="component" value="Unassembled WGS sequence"/>
</dbReference>
<comment type="caution">
    <text evidence="1">The sequence shown here is derived from an EMBL/GenBank/DDBJ whole genome shotgun (WGS) entry which is preliminary data.</text>
</comment>
<sequence>MARIAIVGGYGLVGKLIARELRDAMDEVDLVLVGRAPDDHGAVAEAVGASLARFDVADPDADRSVFDGCDVIIAAVQDPGEVLVAAAIDAGAAYLTITRGPDRIAPTVFAAVQRQPSRPIVPAAHWMAGAVTWAALDAARGFERVDGVLMTTLFDYADPIGPLTAQPSEDFGKDMAVIRRDGAWRQVAAAETGRMAERADGPAYGVQAMSVLDVVSTGTATGAADVRFEIGTGDSAGTLAGREASADIDIVLSGIIDGKPGKRQISLRHPQGQAHLTALGAALIARGLADSPVNGGGIALPETVVDPASAIAALQAAGLTVTTRDI</sequence>
<dbReference type="Gene3D" id="3.40.50.720">
    <property type="entry name" value="NAD(P)-binding Rossmann-like Domain"/>
    <property type="match status" value="1"/>
</dbReference>
<dbReference type="EMBL" id="QFPJ01000028">
    <property type="protein sequence ID" value="PZQ21506.1"/>
    <property type="molecule type" value="Genomic_DNA"/>
</dbReference>
<proteinExistence type="predicted"/>
<reference evidence="1 2" key="1">
    <citation type="submission" date="2017-08" db="EMBL/GenBank/DDBJ databases">
        <title>Infants hospitalized years apart are colonized by the same room-sourced microbial strains.</title>
        <authorList>
            <person name="Brooks B."/>
            <person name="Olm M.R."/>
            <person name="Firek B.A."/>
            <person name="Baker R."/>
            <person name="Thomas B.C."/>
            <person name="Morowitz M.J."/>
            <person name="Banfield J.F."/>
        </authorList>
    </citation>
    <scope>NUCLEOTIDE SEQUENCE [LARGE SCALE GENOMIC DNA]</scope>
    <source>
        <strain evidence="1">S2_005_003_R2_47</strain>
    </source>
</reference>
<dbReference type="AlphaFoldDB" id="A0A2W5KX47"/>
<name>A0A2W5KX47_SPHMC</name>
<organism evidence="1 2">
    <name type="scientific">Sphingopyxis macrogoltabida</name>
    <name type="common">Sphingomonas macrogoltabidus</name>
    <dbReference type="NCBI Taxonomy" id="33050"/>
    <lineage>
        <taxon>Bacteria</taxon>
        <taxon>Pseudomonadati</taxon>
        <taxon>Pseudomonadota</taxon>
        <taxon>Alphaproteobacteria</taxon>
        <taxon>Sphingomonadales</taxon>
        <taxon>Sphingomonadaceae</taxon>
        <taxon>Sphingopyxis</taxon>
    </lineage>
</organism>
<evidence type="ECO:0000313" key="1">
    <source>
        <dbReference type="EMBL" id="PZQ21506.1"/>
    </source>
</evidence>
<accession>A0A2W5KX47</accession>
<dbReference type="InterPro" id="IPR036291">
    <property type="entry name" value="NAD(P)-bd_dom_sf"/>
</dbReference>
<protein>
    <recommendedName>
        <fullName evidence="3">Saccharopine dehydrogenase NADP binding domain-containing protein</fullName>
    </recommendedName>
</protein>
<evidence type="ECO:0000313" key="2">
    <source>
        <dbReference type="Proteomes" id="UP000248597"/>
    </source>
</evidence>